<sequence>MTIPIFTYPLIYLSSILVGVFNYKNFSHNKYLKLFLYFLIYTFFSELVGVYVGRILIVKNNVVYNLWNIINMLFVSYLLLSQVTNKFKRNIIYSLVAIFIITTLVNVLFYAGIFEYPLMKNNLFAKTLVVGVVIIYFTEVLENDKILNFKNSLFFWIALGVFLYNIAFLPAMALFKYTSVYGMFQYITLGLNLIMHTCFILGFILSKKEFNN</sequence>
<evidence type="ECO:0008006" key="4">
    <source>
        <dbReference type="Google" id="ProtNLM"/>
    </source>
</evidence>
<evidence type="ECO:0000256" key="1">
    <source>
        <dbReference type="SAM" id="Phobius"/>
    </source>
</evidence>
<feature type="transmembrane region" description="Helical" evidence="1">
    <location>
        <begin position="183"/>
        <end position="205"/>
    </location>
</feature>
<keyword evidence="1" id="KW-0472">Membrane</keyword>
<name>A0A238WZJ8_9FLAO</name>
<feature type="transmembrane region" description="Helical" evidence="1">
    <location>
        <begin position="35"/>
        <end position="56"/>
    </location>
</feature>
<proteinExistence type="predicted"/>
<dbReference type="EMBL" id="FZNX01000002">
    <property type="protein sequence ID" value="SNR52007.1"/>
    <property type="molecule type" value="Genomic_DNA"/>
</dbReference>
<feature type="transmembrane region" description="Helical" evidence="1">
    <location>
        <begin position="92"/>
        <end position="111"/>
    </location>
</feature>
<dbReference type="AlphaFoldDB" id="A0A238WZJ8"/>
<feature type="transmembrane region" description="Helical" evidence="1">
    <location>
        <begin position="123"/>
        <end position="141"/>
    </location>
</feature>
<feature type="transmembrane region" description="Helical" evidence="1">
    <location>
        <begin position="153"/>
        <end position="177"/>
    </location>
</feature>
<evidence type="ECO:0000313" key="2">
    <source>
        <dbReference type="EMBL" id="SNR52007.1"/>
    </source>
</evidence>
<keyword evidence="1" id="KW-1133">Transmembrane helix</keyword>
<keyword evidence="3" id="KW-1185">Reference proteome</keyword>
<dbReference type="OrthoDB" id="1453530at2"/>
<dbReference type="Proteomes" id="UP000198412">
    <property type="component" value="Unassembled WGS sequence"/>
</dbReference>
<reference evidence="3" key="1">
    <citation type="submission" date="2017-06" db="EMBL/GenBank/DDBJ databases">
        <authorList>
            <person name="Varghese N."/>
            <person name="Submissions S."/>
        </authorList>
    </citation>
    <scope>NUCLEOTIDE SEQUENCE [LARGE SCALE GENOMIC DNA]</scope>
    <source>
        <strain evidence="3">DSM 27993</strain>
    </source>
</reference>
<evidence type="ECO:0000313" key="3">
    <source>
        <dbReference type="Proteomes" id="UP000198412"/>
    </source>
</evidence>
<gene>
    <name evidence="2" type="ORF">SAMN04488111_1396</name>
</gene>
<organism evidence="2 3">
    <name type="scientific">Lutibacter flavus</name>
    <dbReference type="NCBI Taxonomy" id="691689"/>
    <lineage>
        <taxon>Bacteria</taxon>
        <taxon>Pseudomonadati</taxon>
        <taxon>Bacteroidota</taxon>
        <taxon>Flavobacteriia</taxon>
        <taxon>Flavobacteriales</taxon>
        <taxon>Flavobacteriaceae</taxon>
        <taxon>Lutibacter</taxon>
    </lineage>
</organism>
<dbReference type="RefSeq" id="WP_141107280.1">
    <property type="nucleotide sequence ID" value="NZ_FZNX01000002.1"/>
</dbReference>
<feature type="transmembrane region" description="Helical" evidence="1">
    <location>
        <begin position="6"/>
        <end position="23"/>
    </location>
</feature>
<feature type="transmembrane region" description="Helical" evidence="1">
    <location>
        <begin position="62"/>
        <end position="80"/>
    </location>
</feature>
<accession>A0A238WZJ8</accession>
<keyword evidence="1" id="KW-0812">Transmembrane</keyword>
<protein>
    <recommendedName>
        <fullName evidence="4">YhhN-like protein</fullName>
    </recommendedName>
</protein>